<dbReference type="Proteomes" id="UP000252519">
    <property type="component" value="Unassembled WGS sequence"/>
</dbReference>
<dbReference type="PANTHER" id="PTHR11461:SF211">
    <property type="entry name" value="GH10112P-RELATED"/>
    <property type="match status" value="1"/>
</dbReference>
<protein>
    <submittedName>
        <fullName evidence="4">Serine proteinase inhibitor</fullName>
    </submittedName>
</protein>
<evidence type="ECO:0000313" key="4">
    <source>
        <dbReference type="EMBL" id="RCN49152.1"/>
    </source>
</evidence>
<dbReference type="STRING" id="29170.A0A368GXR5"/>
<gene>
    <name evidence="4" type="ORF">ANCCAN_04725</name>
</gene>
<dbReference type="PROSITE" id="PS00284">
    <property type="entry name" value="SERPIN"/>
    <property type="match status" value="1"/>
</dbReference>
<dbReference type="InterPro" id="IPR023795">
    <property type="entry name" value="Serpin_CS"/>
</dbReference>
<organism evidence="4 5">
    <name type="scientific">Ancylostoma caninum</name>
    <name type="common">Dog hookworm</name>
    <dbReference type="NCBI Taxonomy" id="29170"/>
    <lineage>
        <taxon>Eukaryota</taxon>
        <taxon>Metazoa</taxon>
        <taxon>Ecdysozoa</taxon>
        <taxon>Nematoda</taxon>
        <taxon>Chromadorea</taxon>
        <taxon>Rhabditida</taxon>
        <taxon>Rhabditina</taxon>
        <taxon>Rhabditomorpha</taxon>
        <taxon>Strongyloidea</taxon>
        <taxon>Ancylostomatidae</taxon>
        <taxon>Ancylostomatinae</taxon>
        <taxon>Ancylostoma</taxon>
    </lineage>
</organism>
<evidence type="ECO:0000313" key="5">
    <source>
        <dbReference type="Proteomes" id="UP000252519"/>
    </source>
</evidence>
<dbReference type="InterPro" id="IPR042178">
    <property type="entry name" value="Serpin_sf_1"/>
</dbReference>
<dbReference type="Pfam" id="PF00079">
    <property type="entry name" value="Serpin"/>
    <property type="match status" value="1"/>
</dbReference>
<dbReference type="InterPro" id="IPR000215">
    <property type="entry name" value="Serpin_fam"/>
</dbReference>
<feature type="domain" description="Serpin" evidence="3">
    <location>
        <begin position="21"/>
        <end position="373"/>
    </location>
</feature>
<comment type="similarity">
    <text evidence="1 2">Belongs to the serpin family.</text>
</comment>
<dbReference type="SMART" id="SM00093">
    <property type="entry name" value="SERPIN"/>
    <property type="match status" value="1"/>
</dbReference>
<dbReference type="SUPFAM" id="SSF56574">
    <property type="entry name" value="Serpins"/>
    <property type="match status" value="1"/>
</dbReference>
<dbReference type="GO" id="GO:0004867">
    <property type="term" value="F:serine-type endopeptidase inhibitor activity"/>
    <property type="evidence" value="ECO:0007669"/>
    <property type="project" value="InterPro"/>
</dbReference>
<dbReference type="InterPro" id="IPR036186">
    <property type="entry name" value="Serpin_sf"/>
</dbReference>
<dbReference type="Gene3D" id="3.30.497.10">
    <property type="entry name" value="Antithrombin, subunit I, domain 2"/>
    <property type="match status" value="1"/>
</dbReference>
<evidence type="ECO:0000256" key="1">
    <source>
        <dbReference type="ARBA" id="ARBA00009500"/>
    </source>
</evidence>
<evidence type="ECO:0000256" key="2">
    <source>
        <dbReference type="RuleBase" id="RU000411"/>
    </source>
</evidence>
<evidence type="ECO:0000259" key="3">
    <source>
        <dbReference type="SMART" id="SM00093"/>
    </source>
</evidence>
<dbReference type="GO" id="GO:0005615">
    <property type="term" value="C:extracellular space"/>
    <property type="evidence" value="ECO:0007669"/>
    <property type="project" value="InterPro"/>
</dbReference>
<sequence>MATAASSPNDAFLTAETNFGLNMLHQVPATHSAVFSPVSVIFALAMVQAGAKGKTKTEINEIISKGAKDDEIVDFYSGLSKDILNAGNGVKTRIANGFFLDKRYTIEDNYATTIKDKYSAEVQALDFSQAKAAAKTIDGFVSNATAGKINDFVTEDTVRDAFSIIINAIYFTADWEYPFYTSLTKNLTFYSSENDEKEIEFLRDSNERRLYAEDEDMEVLSLRYKDTSYALNIFLPKERFALQQLRKKLSGDVIQKLLSKLQLTYMSFSIPKMKIETELNLRDALMTMGVNTMFSDMADLTGITESPPLKVTKANHKAIIEVDEKGTTAAAATSFKIEPRSRKPDPAVKFIANHPFIFILTMNNNPLFIGHFV</sequence>
<reference evidence="4 5" key="1">
    <citation type="submission" date="2014-10" db="EMBL/GenBank/DDBJ databases">
        <title>Draft genome of the hookworm Ancylostoma caninum.</title>
        <authorList>
            <person name="Mitreva M."/>
        </authorList>
    </citation>
    <scope>NUCLEOTIDE SEQUENCE [LARGE SCALE GENOMIC DNA]</scope>
    <source>
        <strain evidence="4 5">Baltimore</strain>
    </source>
</reference>
<accession>A0A368GXR5</accession>
<dbReference type="OrthoDB" id="9518664at2759"/>
<comment type="caution">
    <text evidence="4">The sequence shown here is derived from an EMBL/GenBank/DDBJ whole genome shotgun (WGS) entry which is preliminary data.</text>
</comment>
<dbReference type="InterPro" id="IPR023796">
    <property type="entry name" value="Serpin_dom"/>
</dbReference>
<dbReference type="AlphaFoldDB" id="A0A368GXR5"/>
<dbReference type="Gene3D" id="2.30.39.10">
    <property type="entry name" value="Alpha-1-antitrypsin, domain 1"/>
    <property type="match status" value="1"/>
</dbReference>
<proteinExistence type="inferred from homology"/>
<keyword evidence="5" id="KW-1185">Reference proteome</keyword>
<name>A0A368GXR5_ANCCA</name>
<dbReference type="PANTHER" id="PTHR11461">
    <property type="entry name" value="SERINE PROTEASE INHIBITOR, SERPIN"/>
    <property type="match status" value="1"/>
</dbReference>
<dbReference type="InterPro" id="IPR042185">
    <property type="entry name" value="Serpin_sf_2"/>
</dbReference>
<dbReference type="EMBL" id="JOJR01000037">
    <property type="protein sequence ID" value="RCN49152.1"/>
    <property type="molecule type" value="Genomic_DNA"/>
</dbReference>